<feature type="transmembrane region" description="Helical" evidence="7">
    <location>
        <begin position="228"/>
        <end position="245"/>
    </location>
</feature>
<dbReference type="PANTHER" id="PTHR22926">
    <property type="entry name" value="PHOSPHO-N-ACETYLMURAMOYL-PENTAPEPTIDE-TRANSFERASE"/>
    <property type="match status" value="1"/>
</dbReference>
<feature type="transmembrane region" description="Helical" evidence="7">
    <location>
        <begin position="171"/>
        <end position="191"/>
    </location>
</feature>
<comment type="subcellular location">
    <subcellularLocation>
        <location evidence="1">Cell membrane</location>
        <topology evidence="1">Multi-pass membrane protein</topology>
    </subcellularLocation>
</comment>
<gene>
    <name evidence="8" type="ORF">Q9R02_14615</name>
</gene>
<sequence>MLLTAAVTFIVALLAPWAVKPLLVRLGVIDVPTARSSHSELTLRGMGLATGLGVLAGLVTGVLTQAVHGNRFLALAVAACALAAAALGWIEDIRGLSIRVRAGSQLLLGVVVTAAMITNLHVAWWWLPLGVLAISGYINAANFMDGVNGISGIHGLVVGVLYATGGALAGQPWLTVAGAVLAAAFAAFLPWNLGRGKVFLGDVGSYLLGGGIAGMAVAGFLAGISIEYLLSPLMIYLADTGYTLVRRYRQGKRWYESHREHVYQRLTDVGFSHVGVSLVVGGCSAVTGVCGILSAGAPLGGALIAQGLAVLTLVLYLALPSLVQRRRIRPAA</sequence>
<dbReference type="RefSeq" id="WP_305997465.1">
    <property type="nucleotide sequence ID" value="NZ_JAVALS010000014.1"/>
</dbReference>
<reference evidence="8 9" key="1">
    <citation type="submission" date="2023-08" db="EMBL/GenBank/DDBJ databases">
        <title>Arthrobacter horti sp. nov., isolated from forest soil.</title>
        <authorList>
            <person name="Park M."/>
        </authorList>
    </citation>
    <scope>NUCLEOTIDE SEQUENCE [LARGE SCALE GENOMIC DNA]</scope>
    <source>
        <strain evidence="8 9">YJM1</strain>
    </source>
</reference>
<name>A0ABT9ITF2_9MICC</name>
<feature type="transmembrane region" description="Helical" evidence="7">
    <location>
        <begin position="72"/>
        <end position="90"/>
    </location>
</feature>
<evidence type="ECO:0000256" key="2">
    <source>
        <dbReference type="ARBA" id="ARBA00022475"/>
    </source>
</evidence>
<evidence type="ECO:0000313" key="9">
    <source>
        <dbReference type="Proteomes" id="UP001232725"/>
    </source>
</evidence>
<keyword evidence="6 7" id="KW-0472">Membrane</keyword>
<dbReference type="InterPro" id="IPR000715">
    <property type="entry name" value="Glycosyl_transferase_4"/>
</dbReference>
<keyword evidence="4 7" id="KW-0812">Transmembrane</keyword>
<accession>A0ABT9ITF2</accession>
<keyword evidence="3" id="KW-0808">Transferase</keyword>
<feature type="transmembrane region" description="Helical" evidence="7">
    <location>
        <begin position="203"/>
        <end position="222"/>
    </location>
</feature>
<evidence type="ECO:0000256" key="6">
    <source>
        <dbReference type="ARBA" id="ARBA00023136"/>
    </source>
</evidence>
<evidence type="ECO:0000256" key="7">
    <source>
        <dbReference type="SAM" id="Phobius"/>
    </source>
</evidence>
<evidence type="ECO:0000256" key="5">
    <source>
        <dbReference type="ARBA" id="ARBA00022989"/>
    </source>
</evidence>
<dbReference type="Pfam" id="PF00953">
    <property type="entry name" value="Glycos_transf_4"/>
    <property type="match status" value="1"/>
</dbReference>
<organism evidence="8 9">
    <name type="scientific">Arthrobacter horti</name>
    <dbReference type="NCBI Taxonomy" id="3068273"/>
    <lineage>
        <taxon>Bacteria</taxon>
        <taxon>Bacillati</taxon>
        <taxon>Actinomycetota</taxon>
        <taxon>Actinomycetes</taxon>
        <taxon>Micrococcales</taxon>
        <taxon>Micrococcaceae</taxon>
        <taxon>Arthrobacter</taxon>
    </lineage>
</organism>
<feature type="transmembrane region" description="Helical" evidence="7">
    <location>
        <begin position="300"/>
        <end position="319"/>
    </location>
</feature>
<keyword evidence="9" id="KW-1185">Reference proteome</keyword>
<protein>
    <submittedName>
        <fullName evidence="8">Glycosyltransferase family 4 protein</fullName>
    </submittedName>
</protein>
<feature type="transmembrane region" description="Helical" evidence="7">
    <location>
        <begin position="266"/>
        <end position="294"/>
    </location>
</feature>
<comment type="caution">
    <text evidence="8">The sequence shown here is derived from an EMBL/GenBank/DDBJ whole genome shotgun (WGS) entry which is preliminary data.</text>
</comment>
<dbReference type="CDD" id="cd06854">
    <property type="entry name" value="GT_WbpL_WbcO_like"/>
    <property type="match status" value="1"/>
</dbReference>
<evidence type="ECO:0000256" key="4">
    <source>
        <dbReference type="ARBA" id="ARBA00022692"/>
    </source>
</evidence>
<evidence type="ECO:0000256" key="1">
    <source>
        <dbReference type="ARBA" id="ARBA00004651"/>
    </source>
</evidence>
<keyword evidence="5 7" id="KW-1133">Transmembrane helix</keyword>
<feature type="transmembrane region" description="Helical" evidence="7">
    <location>
        <begin position="146"/>
        <end position="165"/>
    </location>
</feature>
<keyword evidence="2" id="KW-1003">Cell membrane</keyword>
<dbReference type="Proteomes" id="UP001232725">
    <property type="component" value="Unassembled WGS sequence"/>
</dbReference>
<dbReference type="PANTHER" id="PTHR22926:SF3">
    <property type="entry name" value="UNDECAPRENYL-PHOSPHATE ALPHA-N-ACETYLGLUCOSAMINYL 1-PHOSPHATE TRANSFERASE"/>
    <property type="match status" value="1"/>
</dbReference>
<feature type="transmembrane region" description="Helical" evidence="7">
    <location>
        <begin position="110"/>
        <end position="134"/>
    </location>
</feature>
<proteinExistence type="predicted"/>
<dbReference type="EMBL" id="JAVALS010000014">
    <property type="protein sequence ID" value="MDP5228394.1"/>
    <property type="molecule type" value="Genomic_DNA"/>
</dbReference>
<evidence type="ECO:0000313" key="8">
    <source>
        <dbReference type="EMBL" id="MDP5228394.1"/>
    </source>
</evidence>
<evidence type="ECO:0000256" key="3">
    <source>
        <dbReference type="ARBA" id="ARBA00022679"/>
    </source>
</evidence>
<feature type="transmembrane region" description="Helical" evidence="7">
    <location>
        <begin position="45"/>
        <end position="63"/>
    </location>
</feature>